<protein>
    <submittedName>
        <fullName evidence="10">Forkhead box C1-A-like</fullName>
    </submittedName>
</protein>
<evidence type="ECO:0000259" key="8">
    <source>
        <dbReference type="PROSITE" id="PS50039"/>
    </source>
</evidence>
<dbReference type="RefSeq" id="XP_022346235.1">
    <property type="nucleotide sequence ID" value="XM_022490527.1"/>
</dbReference>
<dbReference type="GeneID" id="111138512"/>
<evidence type="ECO:0000256" key="3">
    <source>
        <dbReference type="ARBA" id="ARBA00023125"/>
    </source>
</evidence>
<dbReference type="GO" id="GO:0000981">
    <property type="term" value="F:DNA-binding transcription factor activity, RNA polymerase II-specific"/>
    <property type="evidence" value="ECO:0007669"/>
    <property type="project" value="TreeGrafter"/>
</dbReference>
<dbReference type="InterPro" id="IPR018122">
    <property type="entry name" value="TF_fork_head_CS_1"/>
</dbReference>
<feature type="compositionally biased region" description="Polar residues" evidence="7">
    <location>
        <begin position="264"/>
        <end position="277"/>
    </location>
</feature>
<keyword evidence="3 6" id="KW-0238">DNA-binding</keyword>
<evidence type="ECO:0000313" key="10">
    <source>
        <dbReference type="RefSeq" id="XP_022346235.1"/>
    </source>
</evidence>
<keyword evidence="5 6" id="KW-0539">Nucleus</keyword>
<sequence>MQPGSLQHHYHPSPNMAGISNGPGLSVVPALFGDQSYYRHGRYPAMAMGGLSAAMYSPEQYAPMGRPSPYSHYGTPHQSPKDMVKPPYSYIALIAMAIQSQPDKRVTLNGIYQFIMDRFPFYRENKQGWQNSIRHNLSLNECFVKIPRDDKKPGKGSYWSLDPDSYNMFDNGSYLRRRRRFKKKDTRDKLSKVSEDPEKLDPRADVPVDRGHISKEELVSSEYSENSNSGKDSFGKVRETEPDVKSSRPAITTKLEPLEHSDDVINTNNRSHSSPSSLPIPADPMEPTTSNFSVENIMTNSHVSSNCDITGPGCNYAPSRPTSLVSPSLLSYSRSNDIYRNISSCNQNVSPSLGYNYPGNMAAQALLNHSTTGNGNHSLNMSPPATEEGSGGDGSPQPSPAHIHPSLPQPNSLNPAMFSMSQSQSYGRHPNGWYMAAPSEINALGTPEFPASSPFSTVRDVFESQRLLSAQGPSPTPSSCQLAFRNPYKPPASAYSCDYGKF</sequence>
<dbReference type="PROSITE" id="PS00657">
    <property type="entry name" value="FORK_HEAD_1"/>
    <property type="match status" value="1"/>
</dbReference>
<accession>A0A8B8F1N5</accession>
<dbReference type="PANTHER" id="PTHR11829:SF68">
    <property type="entry name" value="FORKHEAD BOX PROTEIN C1"/>
    <property type="match status" value="1"/>
</dbReference>
<dbReference type="PRINTS" id="PR00053">
    <property type="entry name" value="FORKHEAD"/>
</dbReference>
<gene>
    <name evidence="10" type="primary">LOC111138512</name>
</gene>
<feature type="compositionally biased region" description="Polar residues" evidence="7">
    <location>
        <begin position="369"/>
        <end position="383"/>
    </location>
</feature>
<dbReference type="InterPro" id="IPR030456">
    <property type="entry name" value="TF_fork_head_CS_2"/>
</dbReference>
<dbReference type="Pfam" id="PF00250">
    <property type="entry name" value="Forkhead"/>
    <property type="match status" value="1"/>
</dbReference>
<feature type="region of interest" description="Disordered" evidence="7">
    <location>
        <begin position="185"/>
        <end position="258"/>
    </location>
</feature>
<keyword evidence="4" id="KW-0804">Transcription</keyword>
<evidence type="ECO:0000256" key="6">
    <source>
        <dbReference type="PROSITE-ProRule" id="PRU00089"/>
    </source>
</evidence>
<dbReference type="PANTHER" id="PTHR11829">
    <property type="entry name" value="FORKHEAD BOX PROTEIN"/>
    <property type="match status" value="1"/>
</dbReference>
<dbReference type="SUPFAM" id="SSF46785">
    <property type="entry name" value="Winged helix' DNA-binding domain"/>
    <property type="match status" value="1"/>
</dbReference>
<feature type="DNA-binding region" description="Fork-head" evidence="6">
    <location>
        <begin position="85"/>
        <end position="179"/>
    </location>
</feature>
<keyword evidence="9" id="KW-1185">Reference proteome</keyword>
<organism evidence="9 10">
    <name type="scientific">Crassostrea virginica</name>
    <name type="common">Eastern oyster</name>
    <dbReference type="NCBI Taxonomy" id="6565"/>
    <lineage>
        <taxon>Eukaryota</taxon>
        <taxon>Metazoa</taxon>
        <taxon>Spiralia</taxon>
        <taxon>Lophotrochozoa</taxon>
        <taxon>Mollusca</taxon>
        <taxon>Bivalvia</taxon>
        <taxon>Autobranchia</taxon>
        <taxon>Pteriomorphia</taxon>
        <taxon>Ostreida</taxon>
        <taxon>Ostreoidea</taxon>
        <taxon>Ostreidae</taxon>
        <taxon>Crassostrea</taxon>
    </lineage>
</organism>
<feature type="region of interest" description="Disordered" evidence="7">
    <location>
        <begin position="369"/>
        <end position="424"/>
    </location>
</feature>
<dbReference type="PROSITE" id="PS00658">
    <property type="entry name" value="FORK_HEAD_2"/>
    <property type="match status" value="1"/>
</dbReference>
<proteinExistence type="predicted"/>
<dbReference type="SMART" id="SM00339">
    <property type="entry name" value="FH"/>
    <property type="match status" value="1"/>
</dbReference>
<reference evidence="10" key="1">
    <citation type="submission" date="2025-08" db="UniProtKB">
        <authorList>
            <consortium name="RefSeq"/>
        </authorList>
    </citation>
    <scope>IDENTIFICATION</scope>
    <source>
        <tissue evidence="10">Whole sample</tissue>
    </source>
</reference>
<dbReference type="InterPro" id="IPR001766">
    <property type="entry name" value="Fork_head_dom"/>
</dbReference>
<dbReference type="InterPro" id="IPR050211">
    <property type="entry name" value="FOX_domain-containing"/>
</dbReference>
<feature type="domain" description="Fork-head" evidence="8">
    <location>
        <begin position="85"/>
        <end position="179"/>
    </location>
</feature>
<evidence type="ECO:0000313" key="9">
    <source>
        <dbReference type="Proteomes" id="UP000694844"/>
    </source>
</evidence>
<feature type="compositionally biased region" description="Basic and acidic residues" evidence="7">
    <location>
        <begin position="185"/>
        <end position="218"/>
    </location>
</feature>
<dbReference type="FunFam" id="1.10.10.10:FF:000016">
    <property type="entry name" value="Forkhead box protein I1"/>
    <property type="match status" value="1"/>
</dbReference>
<dbReference type="KEGG" id="cvn:111138512"/>
<feature type="compositionally biased region" description="Polar residues" evidence="7">
    <location>
        <begin position="409"/>
        <end position="424"/>
    </location>
</feature>
<comment type="subcellular location">
    <subcellularLocation>
        <location evidence="1 6">Nucleus</location>
    </subcellularLocation>
</comment>
<dbReference type="Gene3D" id="1.10.10.10">
    <property type="entry name" value="Winged helix-like DNA-binding domain superfamily/Winged helix DNA-binding domain"/>
    <property type="match status" value="1"/>
</dbReference>
<feature type="compositionally biased region" description="Polar residues" evidence="7">
    <location>
        <begin position="221"/>
        <end position="231"/>
    </location>
</feature>
<dbReference type="GO" id="GO:0005634">
    <property type="term" value="C:nucleus"/>
    <property type="evidence" value="ECO:0007669"/>
    <property type="project" value="UniProtKB-SubCell"/>
</dbReference>
<name>A0A8B8F1N5_CRAVI</name>
<dbReference type="OrthoDB" id="5954824at2759"/>
<dbReference type="PROSITE" id="PS50039">
    <property type="entry name" value="FORK_HEAD_3"/>
    <property type="match status" value="1"/>
</dbReference>
<evidence type="ECO:0000256" key="1">
    <source>
        <dbReference type="ARBA" id="ARBA00004123"/>
    </source>
</evidence>
<dbReference type="InterPro" id="IPR036390">
    <property type="entry name" value="WH_DNA-bd_sf"/>
</dbReference>
<evidence type="ECO:0000256" key="7">
    <source>
        <dbReference type="SAM" id="MobiDB-lite"/>
    </source>
</evidence>
<evidence type="ECO:0000256" key="2">
    <source>
        <dbReference type="ARBA" id="ARBA00023015"/>
    </source>
</evidence>
<evidence type="ECO:0000256" key="4">
    <source>
        <dbReference type="ARBA" id="ARBA00023163"/>
    </source>
</evidence>
<dbReference type="GO" id="GO:0000978">
    <property type="term" value="F:RNA polymerase II cis-regulatory region sequence-specific DNA binding"/>
    <property type="evidence" value="ECO:0007669"/>
    <property type="project" value="TreeGrafter"/>
</dbReference>
<evidence type="ECO:0000256" key="5">
    <source>
        <dbReference type="ARBA" id="ARBA00023242"/>
    </source>
</evidence>
<dbReference type="AlphaFoldDB" id="A0A8B8F1N5"/>
<feature type="compositionally biased region" description="Basic and acidic residues" evidence="7">
    <location>
        <begin position="233"/>
        <end position="246"/>
    </location>
</feature>
<dbReference type="GO" id="GO:0009653">
    <property type="term" value="P:anatomical structure morphogenesis"/>
    <property type="evidence" value="ECO:0007669"/>
    <property type="project" value="TreeGrafter"/>
</dbReference>
<keyword evidence="2" id="KW-0805">Transcription regulation</keyword>
<dbReference type="InterPro" id="IPR036388">
    <property type="entry name" value="WH-like_DNA-bd_sf"/>
</dbReference>
<feature type="region of interest" description="Disordered" evidence="7">
    <location>
        <begin position="263"/>
        <end position="282"/>
    </location>
</feature>
<dbReference type="GO" id="GO:0030154">
    <property type="term" value="P:cell differentiation"/>
    <property type="evidence" value="ECO:0007669"/>
    <property type="project" value="TreeGrafter"/>
</dbReference>
<dbReference type="Proteomes" id="UP000694844">
    <property type="component" value="Chromosome 5"/>
</dbReference>